<protein>
    <recommendedName>
        <fullName evidence="3">TNFR-Cys domain-containing protein</fullName>
    </recommendedName>
</protein>
<evidence type="ECO:0000313" key="2">
    <source>
        <dbReference type="Proteomes" id="UP000008141"/>
    </source>
</evidence>
<gene>
    <name evidence="1" type="ORF">CHLNCDRAFT_142138</name>
</gene>
<organism evidence="2">
    <name type="scientific">Chlorella variabilis</name>
    <name type="common">Green alga</name>
    <dbReference type="NCBI Taxonomy" id="554065"/>
    <lineage>
        <taxon>Eukaryota</taxon>
        <taxon>Viridiplantae</taxon>
        <taxon>Chlorophyta</taxon>
        <taxon>core chlorophytes</taxon>
        <taxon>Trebouxiophyceae</taxon>
        <taxon>Chlorellales</taxon>
        <taxon>Chlorellaceae</taxon>
        <taxon>Chlorella clade</taxon>
        <taxon>Chlorella</taxon>
    </lineage>
</organism>
<evidence type="ECO:0000313" key="1">
    <source>
        <dbReference type="EMBL" id="EFN57983.1"/>
    </source>
</evidence>
<dbReference type="OrthoDB" id="300641at2759"/>
<sequence>MRAQPTLTQDASMHISWAPSQKCDDSPGGNCALCNEFALQCLVCLGGYGFNSRGQCQKCTDAGIQLCLTCDLKTKPAKCLKCLGVPTHDVPLSWSNPGFPVYQAPNGRCKRCDRVDNIGCLTCDPTGSRCTQCNDGFYLIGGTCRRCEGENCEKCNQLGKCTKCVSSKRGPSYGLTAEKKCKLCRSEGCVSCDADWRKCTRCMDGLPSIGERGYGHDGKGNCLPCASPLCAKCQRDYKKCTVCTTNPYSTVPTYLTPTGQCKKCLIPGCMACSASGQTCTQCQDGYVRTADKLCAKLPKCTVPNCYDCRGNRAGCNKCAPKYYMAKPNRCQRCMERCEVCHPGKFNCKKCVLNYGLVKGACLKCDTKNAEYSFCEECNGNNKRCTKCWPADKFRPDPKTGGCVRYRLPDTIW</sequence>
<dbReference type="AlphaFoldDB" id="E1Z7V3"/>
<dbReference type="RefSeq" id="XP_005850085.1">
    <property type="nucleotide sequence ID" value="XM_005850023.1"/>
</dbReference>
<dbReference type="SMART" id="SM00261">
    <property type="entry name" value="FU"/>
    <property type="match status" value="4"/>
</dbReference>
<dbReference type="SUPFAM" id="SSF57184">
    <property type="entry name" value="Growth factor receptor domain"/>
    <property type="match status" value="3"/>
</dbReference>
<dbReference type="InParanoid" id="E1Z7V3"/>
<dbReference type="InterPro" id="IPR009030">
    <property type="entry name" value="Growth_fac_rcpt_cys_sf"/>
</dbReference>
<dbReference type="InterPro" id="IPR006212">
    <property type="entry name" value="Furin_repeat"/>
</dbReference>
<dbReference type="EMBL" id="GL433838">
    <property type="protein sequence ID" value="EFN57983.1"/>
    <property type="molecule type" value="Genomic_DNA"/>
</dbReference>
<evidence type="ECO:0008006" key="3">
    <source>
        <dbReference type="Google" id="ProtNLM"/>
    </source>
</evidence>
<name>E1Z7V3_CHLVA</name>
<dbReference type="PANTHER" id="PTHR23275">
    <property type="entry name" value="CABRIOLET.-RELATED"/>
    <property type="match status" value="1"/>
</dbReference>
<accession>E1Z7V3</accession>
<dbReference type="Proteomes" id="UP000008141">
    <property type="component" value="Unassembled WGS sequence"/>
</dbReference>
<keyword evidence="2" id="KW-1185">Reference proteome</keyword>
<dbReference type="InterPro" id="IPR052798">
    <property type="entry name" value="Giardia_VSA"/>
</dbReference>
<dbReference type="KEGG" id="cvr:CHLNCDRAFT_142138"/>
<dbReference type="GeneID" id="17357314"/>
<reference evidence="1 2" key="1">
    <citation type="journal article" date="2010" name="Plant Cell">
        <title>The Chlorella variabilis NC64A genome reveals adaptation to photosymbiosis, coevolution with viruses, and cryptic sex.</title>
        <authorList>
            <person name="Blanc G."/>
            <person name="Duncan G."/>
            <person name="Agarkova I."/>
            <person name="Borodovsky M."/>
            <person name="Gurnon J."/>
            <person name="Kuo A."/>
            <person name="Lindquist E."/>
            <person name="Lucas S."/>
            <person name="Pangilinan J."/>
            <person name="Polle J."/>
            <person name="Salamov A."/>
            <person name="Terry A."/>
            <person name="Yamada T."/>
            <person name="Dunigan D.D."/>
            <person name="Grigoriev I.V."/>
            <person name="Claverie J.M."/>
            <person name="Van Etten J.L."/>
        </authorList>
    </citation>
    <scope>NUCLEOTIDE SEQUENCE [LARGE SCALE GENOMIC DNA]</scope>
    <source>
        <strain evidence="1 2">NC64A</strain>
    </source>
</reference>
<proteinExistence type="predicted"/>
<dbReference type="PANTHER" id="PTHR23275:SF100">
    <property type="entry name" value="EGF-LIKE DOMAIN-CONTAINING PROTEIN"/>
    <property type="match status" value="1"/>
</dbReference>